<sequence length="219" mass="25759">MILDPGRGLWYFSESSRINRNYRTHHPKLILFSFEKHRSGLQMVLERDTESQFPDLILQQVCFTLNISQTLIPVYFPKRIQCNAKTDSLAILLSDEHDDWHSKLPVIRFAMNTAVFKTMERTPTFQQFGRSMVELWIKPSKISSKVWVTLHFISKLKTKRLMPKRDGPYLISTLKLPTSHSIAHFDKPSDPIVTYHNSAPISFRYQFSSFRKRARHNFT</sequence>
<comment type="caution">
    <text evidence="1">The sequence shown here is derived from an EMBL/GenBank/DDBJ whole genome shotgun (WGS) entry which is preliminary data.</text>
</comment>
<dbReference type="EMBL" id="BPLR01003179">
    <property type="protein sequence ID" value="GIX81881.1"/>
    <property type="molecule type" value="Genomic_DNA"/>
</dbReference>
<gene>
    <name evidence="1" type="primary">pol_4146</name>
    <name evidence="1" type="ORF">CEXT_509431</name>
</gene>
<evidence type="ECO:0000313" key="1">
    <source>
        <dbReference type="EMBL" id="GIX81881.1"/>
    </source>
</evidence>
<reference evidence="1 2" key="1">
    <citation type="submission" date="2021-06" db="EMBL/GenBank/DDBJ databases">
        <title>Caerostris extrusa draft genome.</title>
        <authorList>
            <person name="Kono N."/>
            <person name="Arakawa K."/>
        </authorList>
    </citation>
    <scope>NUCLEOTIDE SEQUENCE [LARGE SCALE GENOMIC DNA]</scope>
</reference>
<evidence type="ECO:0000313" key="2">
    <source>
        <dbReference type="Proteomes" id="UP001054945"/>
    </source>
</evidence>
<organism evidence="1 2">
    <name type="scientific">Caerostris extrusa</name>
    <name type="common">Bark spider</name>
    <name type="synonym">Caerostris bankana</name>
    <dbReference type="NCBI Taxonomy" id="172846"/>
    <lineage>
        <taxon>Eukaryota</taxon>
        <taxon>Metazoa</taxon>
        <taxon>Ecdysozoa</taxon>
        <taxon>Arthropoda</taxon>
        <taxon>Chelicerata</taxon>
        <taxon>Arachnida</taxon>
        <taxon>Araneae</taxon>
        <taxon>Araneomorphae</taxon>
        <taxon>Entelegynae</taxon>
        <taxon>Araneoidea</taxon>
        <taxon>Araneidae</taxon>
        <taxon>Caerostris</taxon>
    </lineage>
</organism>
<dbReference type="Proteomes" id="UP001054945">
    <property type="component" value="Unassembled WGS sequence"/>
</dbReference>
<accession>A0AAV4NDX6</accession>
<proteinExistence type="predicted"/>
<dbReference type="AlphaFoldDB" id="A0AAV4NDX6"/>
<protein>
    <submittedName>
        <fullName evidence="1">Gag-Pol polyprotein</fullName>
    </submittedName>
</protein>
<name>A0AAV4NDX6_CAEEX</name>
<keyword evidence="2" id="KW-1185">Reference proteome</keyword>